<dbReference type="GO" id="GO:0016020">
    <property type="term" value="C:membrane"/>
    <property type="evidence" value="ECO:0007669"/>
    <property type="project" value="UniProtKB-SubCell"/>
</dbReference>
<dbReference type="PATRIC" id="fig|60890.4.peg.825"/>
<dbReference type="GO" id="GO:0016787">
    <property type="term" value="F:hydrolase activity"/>
    <property type="evidence" value="ECO:0007669"/>
    <property type="project" value="TreeGrafter"/>
</dbReference>
<dbReference type="RefSeq" id="WP_065270849.1">
    <property type="nucleotide sequence ID" value="NZ_CP015124.1"/>
</dbReference>
<feature type="transmembrane region" description="Helical" evidence="6">
    <location>
        <begin position="135"/>
        <end position="154"/>
    </location>
</feature>
<keyword evidence="3 6" id="KW-0812">Transmembrane</keyword>
<reference evidence="7 9" key="1">
    <citation type="submission" date="2016-04" db="EMBL/GenBank/DDBJ databases">
        <authorList>
            <person name="Evans L.H."/>
            <person name="Alamgir A."/>
            <person name="Owens N."/>
            <person name="Weber N.D."/>
            <person name="Virtaneva K."/>
            <person name="Barbian K."/>
            <person name="Babar A."/>
            <person name="Rosenke K."/>
        </authorList>
    </citation>
    <scope>NUCLEOTIDE SEQUENCE [LARGE SCALE GENOMIC DNA]</scope>
    <source>
        <strain evidence="7 9">JL2886</strain>
    </source>
</reference>
<dbReference type="AlphaFoldDB" id="A0A1B0ZNN5"/>
<feature type="transmembrane region" description="Helical" evidence="6">
    <location>
        <begin position="73"/>
        <end position="91"/>
    </location>
</feature>
<keyword evidence="4 6" id="KW-1133">Transmembrane helix</keyword>
<evidence type="ECO:0000313" key="9">
    <source>
        <dbReference type="Proteomes" id="UP000092565"/>
    </source>
</evidence>
<evidence type="ECO:0000313" key="7">
    <source>
        <dbReference type="EMBL" id="ANP35769.1"/>
    </source>
</evidence>
<name>A0A1B0ZNN5_9RHOB</name>
<keyword evidence="5 6" id="KW-0472">Membrane</keyword>
<feature type="transmembrane region" description="Helical" evidence="6">
    <location>
        <begin position="103"/>
        <end position="123"/>
    </location>
</feature>
<dbReference type="Proteomes" id="UP001218364">
    <property type="component" value="Unassembled WGS sequence"/>
</dbReference>
<evidence type="ECO:0000256" key="3">
    <source>
        <dbReference type="ARBA" id="ARBA00022692"/>
    </source>
</evidence>
<dbReference type="InterPro" id="IPR012506">
    <property type="entry name" value="TMEM86B-like"/>
</dbReference>
<dbReference type="Proteomes" id="UP000092565">
    <property type="component" value="Chromosome"/>
</dbReference>
<evidence type="ECO:0000256" key="6">
    <source>
        <dbReference type="SAM" id="Phobius"/>
    </source>
</evidence>
<evidence type="ECO:0000256" key="1">
    <source>
        <dbReference type="ARBA" id="ARBA00004141"/>
    </source>
</evidence>
<accession>A0A1B0ZNN5</accession>
<protein>
    <submittedName>
        <fullName evidence="8">Lysoplasmalogenase</fullName>
    </submittedName>
    <submittedName>
        <fullName evidence="7">Membrane protein</fullName>
    </submittedName>
</protein>
<evidence type="ECO:0000313" key="10">
    <source>
        <dbReference type="Proteomes" id="UP001218364"/>
    </source>
</evidence>
<dbReference type="OrthoDB" id="345840at2"/>
<reference evidence="8 10" key="2">
    <citation type="submission" date="2023-02" db="EMBL/GenBank/DDBJ databases">
        <title>Population genomics of bacteria associated with diatom.</title>
        <authorList>
            <person name="Xie J."/>
            <person name="Wang H."/>
        </authorList>
    </citation>
    <scope>NUCLEOTIDE SEQUENCE [LARGE SCALE GENOMIC DNA]</scope>
    <source>
        <strain evidence="8 10">PT47_8</strain>
    </source>
</reference>
<evidence type="ECO:0000256" key="5">
    <source>
        <dbReference type="ARBA" id="ARBA00023136"/>
    </source>
</evidence>
<dbReference type="EMBL" id="JARCJK010000003">
    <property type="protein sequence ID" value="MDE4165768.1"/>
    <property type="molecule type" value="Genomic_DNA"/>
</dbReference>
<dbReference type="EMBL" id="CP015124">
    <property type="protein sequence ID" value="ANP35769.1"/>
    <property type="molecule type" value="Genomic_DNA"/>
</dbReference>
<comment type="subcellular location">
    <subcellularLocation>
        <location evidence="1">Membrane</location>
        <topology evidence="1">Multi-pass membrane protein</topology>
    </subcellularLocation>
</comment>
<feature type="transmembrane region" description="Helical" evidence="6">
    <location>
        <begin position="196"/>
        <end position="213"/>
    </location>
</feature>
<dbReference type="PANTHER" id="PTHR31885:SF6">
    <property type="entry name" value="GH04784P"/>
    <property type="match status" value="1"/>
</dbReference>
<sequence>METLLLSAAAGCALAYLFFTARPAGLLRSILKTSSVALLAVLALIAGAPVLLALGLLLCALGDYCLSRDGEGAFMAGVGAFAAGHLAYVVLFLSTPGSDPGRLLQMSGLLILTALVLLGGIMVRVLAPRAGALKGAVLAYIPIILSMGAAAATLPGQGALVWALPAALAFVASDVVLAFETFVLPEGHRFRRIAPYAVWPLYWGAQLGFWYAFS</sequence>
<gene>
    <name evidence="7" type="ORF">JL2886_00845</name>
    <name evidence="8" type="ORF">PXK24_08690</name>
</gene>
<dbReference type="PANTHER" id="PTHR31885">
    <property type="entry name" value="GH04784P"/>
    <property type="match status" value="1"/>
</dbReference>
<dbReference type="Pfam" id="PF07947">
    <property type="entry name" value="YhhN"/>
    <property type="match status" value="1"/>
</dbReference>
<evidence type="ECO:0000256" key="2">
    <source>
        <dbReference type="ARBA" id="ARBA00007375"/>
    </source>
</evidence>
<feature type="transmembrane region" description="Helical" evidence="6">
    <location>
        <begin position="160"/>
        <end position="184"/>
    </location>
</feature>
<evidence type="ECO:0000256" key="4">
    <source>
        <dbReference type="ARBA" id="ARBA00022989"/>
    </source>
</evidence>
<keyword evidence="9" id="KW-1185">Reference proteome</keyword>
<organism evidence="7 9">
    <name type="scientific">Phaeobacter gallaeciensis</name>
    <dbReference type="NCBI Taxonomy" id="60890"/>
    <lineage>
        <taxon>Bacteria</taxon>
        <taxon>Pseudomonadati</taxon>
        <taxon>Pseudomonadota</taxon>
        <taxon>Alphaproteobacteria</taxon>
        <taxon>Rhodobacterales</taxon>
        <taxon>Roseobacteraceae</taxon>
        <taxon>Phaeobacter</taxon>
    </lineage>
</organism>
<proteinExistence type="inferred from homology"/>
<evidence type="ECO:0000313" key="8">
    <source>
        <dbReference type="EMBL" id="MDE4165768.1"/>
    </source>
</evidence>
<comment type="similarity">
    <text evidence="2">Belongs to the TMEM86 family.</text>
</comment>
<feature type="transmembrane region" description="Helical" evidence="6">
    <location>
        <begin position="36"/>
        <end position="61"/>
    </location>
</feature>